<dbReference type="InterPro" id="IPR001179">
    <property type="entry name" value="PPIase_FKBP_dom"/>
</dbReference>
<comment type="catalytic activity">
    <reaction evidence="1 5 6">
        <text>[protein]-peptidylproline (omega=180) = [protein]-peptidylproline (omega=0)</text>
        <dbReference type="Rhea" id="RHEA:16237"/>
        <dbReference type="Rhea" id="RHEA-COMP:10747"/>
        <dbReference type="Rhea" id="RHEA-COMP:10748"/>
        <dbReference type="ChEBI" id="CHEBI:83833"/>
        <dbReference type="ChEBI" id="CHEBI:83834"/>
        <dbReference type="EC" id="5.2.1.8"/>
    </reaction>
</comment>
<comment type="similarity">
    <text evidence="2 6">Belongs to the FKBP-type PPIase family.</text>
</comment>
<dbReference type="PANTHER" id="PTHR43811:SF19">
    <property type="entry name" value="39 KDA FK506-BINDING NUCLEAR PROTEIN"/>
    <property type="match status" value="1"/>
</dbReference>
<name>A0ABP8R1R4_9SPHI</name>
<dbReference type="Pfam" id="PF00254">
    <property type="entry name" value="FKBP_C"/>
    <property type="match status" value="1"/>
</dbReference>
<keyword evidence="3 5" id="KW-0697">Rotamase</keyword>
<dbReference type="Gene3D" id="3.10.50.40">
    <property type="match status" value="1"/>
</dbReference>
<dbReference type="EC" id="5.2.1.8" evidence="6"/>
<dbReference type="SUPFAM" id="SSF54534">
    <property type="entry name" value="FKBP-like"/>
    <property type="match status" value="1"/>
</dbReference>
<evidence type="ECO:0000256" key="3">
    <source>
        <dbReference type="ARBA" id="ARBA00023110"/>
    </source>
</evidence>
<evidence type="ECO:0000313" key="8">
    <source>
        <dbReference type="EMBL" id="GAA4515966.1"/>
    </source>
</evidence>
<gene>
    <name evidence="8" type="ORF">GCM10023173_14540</name>
</gene>
<reference evidence="9" key="1">
    <citation type="journal article" date="2019" name="Int. J. Syst. Evol. Microbiol.">
        <title>The Global Catalogue of Microorganisms (GCM) 10K type strain sequencing project: providing services to taxonomists for standard genome sequencing and annotation.</title>
        <authorList>
            <consortium name="The Broad Institute Genomics Platform"/>
            <consortium name="The Broad Institute Genome Sequencing Center for Infectious Disease"/>
            <person name="Wu L."/>
            <person name="Ma J."/>
        </authorList>
    </citation>
    <scope>NUCLEOTIDE SEQUENCE [LARGE SCALE GENOMIC DNA]</scope>
    <source>
        <strain evidence="9">JCM 17858</strain>
    </source>
</reference>
<comment type="caution">
    <text evidence="8">The sequence shown here is derived from an EMBL/GenBank/DDBJ whole genome shotgun (WGS) entry which is preliminary data.</text>
</comment>
<dbReference type="PANTHER" id="PTHR43811">
    <property type="entry name" value="FKBP-TYPE PEPTIDYL-PROLYL CIS-TRANS ISOMERASE FKPA"/>
    <property type="match status" value="1"/>
</dbReference>
<evidence type="ECO:0000313" key="9">
    <source>
        <dbReference type="Proteomes" id="UP001500394"/>
    </source>
</evidence>
<evidence type="ECO:0000256" key="6">
    <source>
        <dbReference type="RuleBase" id="RU003915"/>
    </source>
</evidence>
<evidence type="ECO:0000256" key="1">
    <source>
        <dbReference type="ARBA" id="ARBA00000971"/>
    </source>
</evidence>
<accession>A0ABP8R1R4</accession>
<sequence length="318" mass="34412">MAAAVGLMTTACQNFKKGDGGLEYKIVKDNGKPKIQAEDYVIYDMEVLSDRNDSLINSTFELGLPSALKIAPDSVPGRYKGDFITAFTYLGEGDSAVFRLNLDTAAAKSGQPKMPFADKYVTIKLSIRKHLSKASYNDSTASAELNKFFDAELKKLETAEPAKIEKYIASNKLQPKKTASGLQYVVTSEGKGAKPVDGDTVYVNYVGKLTNGKVFDTSIKEEAEKAKLPVNPMRTFEPIKFVLGVDPIIPAWVEGLKLINQGSKATLIIPSSQAYGANGQPQGKIPPYAPLIFDLELVKVVKGKAPEQNPQASAPAQN</sequence>
<proteinExistence type="inferred from homology"/>
<feature type="domain" description="PPIase FKBP-type" evidence="7">
    <location>
        <begin position="198"/>
        <end position="301"/>
    </location>
</feature>
<evidence type="ECO:0000256" key="5">
    <source>
        <dbReference type="PROSITE-ProRule" id="PRU00277"/>
    </source>
</evidence>
<protein>
    <recommendedName>
        <fullName evidence="6">Peptidyl-prolyl cis-trans isomerase</fullName>
        <ecNumber evidence="6">5.2.1.8</ecNumber>
    </recommendedName>
</protein>
<dbReference type="EMBL" id="BAABGR010000015">
    <property type="protein sequence ID" value="GAA4515966.1"/>
    <property type="molecule type" value="Genomic_DNA"/>
</dbReference>
<keyword evidence="4 5" id="KW-0413">Isomerase</keyword>
<organism evidence="8 9">
    <name type="scientific">Sphingobacterium thermophilum</name>
    <dbReference type="NCBI Taxonomy" id="768534"/>
    <lineage>
        <taxon>Bacteria</taxon>
        <taxon>Pseudomonadati</taxon>
        <taxon>Bacteroidota</taxon>
        <taxon>Sphingobacteriia</taxon>
        <taxon>Sphingobacteriales</taxon>
        <taxon>Sphingobacteriaceae</taxon>
        <taxon>Sphingobacterium</taxon>
    </lineage>
</organism>
<keyword evidence="9" id="KW-1185">Reference proteome</keyword>
<dbReference type="InterPro" id="IPR046357">
    <property type="entry name" value="PPIase_dom_sf"/>
</dbReference>
<dbReference type="PROSITE" id="PS50059">
    <property type="entry name" value="FKBP_PPIASE"/>
    <property type="match status" value="1"/>
</dbReference>
<evidence type="ECO:0000256" key="2">
    <source>
        <dbReference type="ARBA" id="ARBA00006577"/>
    </source>
</evidence>
<evidence type="ECO:0000259" key="7">
    <source>
        <dbReference type="PROSITE" id="PS50059"/>
    </source>
</evidence>
<dbReference type="Proteomes" id="UP001500394">
    <property type="component" value="Unassembled WGS sequence"/>
</dbReference>
<evidence type="ECO:0000256" key="4">
    <source>
        <dbReference type="ARBA" id="ARBA00023235"/>
    </source>
</evidence>